<keyword evidence="4 5" id="KW-0472">Membrane</keyword>
<evidence type="ECO:0000256" key="3">
    <source>
        <dbReference type="ARBA" id="ARBA00022989"/>
    </source>
</evidence>
<dbReference type="Proteomes" id="UP000266188">
    <property type="component" value="Unassembled WGS sequence"/>
</dbReference>
<dbReference type="PANTHER" id="PTHR23502">
    <property type="entry name" value="MAJOR FACILITATOR SUPERFAMILY"/>
    <property type="match status" value="1"/>
</dbReference>
<feature type="transmembrane region" description="Helical" evidence="5">
    <location>
        <begin position="44"/>
        <end position="62"/>
    </location>
</feature>
<comment type="subcellular location">
    <subcellularLocation>
        <location evidence="1">Membrane</location>
        <topology evidence="1">Multi-pass membrane protein</topology>
    </subcellularLocation>
</comment>
<dbReference type="SUPFAM" id="SSF103473">
    <property type="entry name" value="MFS general substrate transporter"/>
    <property type="match status" value="1"/>
</dbReference>
<sequence length="512" mass="56780">MESPKGADTEVHTAMRYTKAEVVLVPQPSHDPADPLNWSMTKKIFILALVSLSSFIGVAQALANQSGFFVQATLYHKSPVQISYSVSAAIAGLASGPFLWTALSQRIGRSSCIFWGLLGTLGCGIWAARMTDTDEYIPFVISRWLGGTFGSAASTIGAGTVLDMFFLHQRGKAFTCYTISTLFGTQVGPTLSGFIAQYSSWPVQYWWTIGLEGAAAILVFIFLEETGFSRDGKVYPRLPRSWLQNRLITFFPGTKVMPRSREQGKQSPFTVFLVFICPVTLLAGAFLFIAFGWAVAVTTLLSVFLQTRKEEGGYGFSPVQVSCFTFAQWTGIIAAEIYGMVVNDRVPLWFCHRYRAGIWKPETRLYPLLYIPAVLLPIGLGIFGSALQYHLHYMVLALAVFLIVFCEIALVPVIITYVVECFTNHASEVNTVLNFFRLILGLVVPFFIEPWLERVGPGWVFGMMAFFTLFAFSLTGLLAWKGEVIRQYSLRRLGKSEAGTQLIVVEESESNA</sequence>
<feature type="transmembrane region" description="Helical" evidence="5">
    <location>
        <begin position="365"/>
        <end position="387"/>
    </location>
</feature>
<dbReference type="AlphaFoldDB" id="A0A3A2ZF84"/>
<feature type="transmembrane region" description="Helical" evidence="5">
    <location>
        <begin position="112"/>
        <end position="129"/>
    </location>
</feature>
<feature type="transmembrane region" description="Helical" evidence="5">
    <location>
        <begin position="82"/>
        <end position="100"/>
    </location>
</feature>
<feature type="transmembrane region" description="Helical" evidence="5">
    <location>
        <begin position="460"/>
        <end position="480"/>
    </location>
</feature>
<evidence type="ECO:0000313" key="8">
    <source>
        <dbReference type="Proteomes" id="UP000266188"/>
    </source>
</evidence>
<name>A0A3A2ZF84_9EURO</name>
<feature type="domain" description="Major facilitator superfamily (MFS) profile" evidence="6">
    <location>
        <begin position="46"/>
        <end position="483"/>
    </location>
</feature>
<evidence type="ECO:0000256" key="2">
    <source>
        <dbReference type="ARBA" id="ARBA00022692"/>
    </source>
</evidence>
<feature type="transmembrane region" description="Helical" evidence="5">
    <location>
        <begin position="204"/>
        <end position="223"/>
    </location>
</feature>
<dbReference type="PANTHER" id="PTHR23502:SF22">
    <property type="entry name" value="MAJOR FACILITATOR SUPERFAMILY (MFS) PROFILE DOMAIN-CONTAINING PROTEIN"/>
    <property type="match status" value="1"/>
</dbReference>
<keyword evidence="8" id="KW-1185">Reference proteome</keyword>
<dbReference type="PROSITE" id="PS50850">
    <property type="entry name" value="MFS"/>
    <property type="match status" value="1"/>
</dbReference>
<feature type="transmembrane region" description="Helical" evidence="5">
    <location>
        <begin position="269"/>
        <end position="296"/>
    </location>
</feature>
<accession>A0A3A2ZF84</accession>
<dbReference type="EMBL" id="MVGC01000242">
    <property type="protein sequence ID" value="RJE21240.1"/>
    <property type="molecule type" value="Genomic_DNA"/>
</dbReference>
<dbReference type="InterPro" id="IPR011701">
    <property type="entry name" value="MFS"/>
</dbReference>
<keyword evidence="2 5" id="KW-0812">Transmembrane</keyword>
<feature type="transmembrane region" description="Helical" evidence="5">
    <location>
        <begin position="174"/>
        <end position="198"/>
    </location>
</feature>
<gene>
    <name evidence="7" type="ORF">PHISCL_06422</name>
</gene>
<evidence type="ECO:0000313" key="7">
    <source>
        <dbReference type="EMBL" id="RJE21240.1"/>
    </source>
</evidence>
<reference evidence="8" key="1">
    <citation type="submission" date="2017-02" db="EMBL/GenBank/DDBJ databases">
        <authorList>
            <person name="Tafer H."/>
            <person name="Lopandic K."/>
        </authorList>
    </citation>
    <scope>NUCLEOTIDE SEQUENCE [LARGE SCALE GENOMIC DNA]</scope>
    <source>
        <strain evidence="8">CBS 366.77</strain>
    </source>
</reference>
<evidence type="ECO:0000256" key="5">
    <source>
        <dbReference type="SAM" id="Phobius"/>
    </source>
</evidence>
<comment type="caution">
    <text evidence="7">The sequence shown here is derived from an EMBL/GenBank/DDBJ whole genome shotgun (WGS) entry which is preliminary data.</text>
</comment>
<dbReference type="Gene3D" id="1.20.1250.20">
    <property type="entry name" value="MFS general substrate transporter like domains"/>
    <property type="match status" value="1"/>
</dbReference>
<dbReference type="Pfam" id="PF07690">
    <property type="entry name" value="MFS_1"/>
    <property type="match status" value="1"/>
</dbReference>
<feature type="transmembrane region" description="Helical" evidence="5">
    <location>
        <begin position="431"/>
        <end position="448"/>
    </location>
</feature>
<feature type="transmembrane region" description="Helical" evidence="5">
    <location>
        <begin position="393"/>
        <end position="419"/>
    </location>
</feature>
<evidence type="ECO:0000256" key="4">
    <source>
        <dbReference type="ARBA" id="ARBA00023136"/>
    </source>
</evidence>
<evidence type="ECO:0000259" key="6">
    <source>
        <dbReference type="PROSITE" id="PS50850"/>
    </source>
</evidence>
<protein>
    <submittedName>
        <fullName evidence="7">Major Facilitator Superfamily</fullName>
    </submittedName>
</protein>
<dbReference type="GO" id="GO:0005886">
    <property type="term" value="C:plasma membrane"/>
    <property type="evidence" value="ECO:0007669"/>
    <property type="project" value="TreeGrafter"/>
</dbReference>
<dbReference type="OrthoDB" id="2533084at2759"/>
<dbReference type="InterPro" id="IPR020846">
    <property type="entry name" value="MFS_dom"/>
</dbReference>
<keyword evidence="3 5" id="KW-1133">Transmembrane helix</keyword>
<dbReference type="InterPro" id="IPR036259">
    <property type="entry name" value="MFS_trans_sf"/>
</dbReference>
<proteinExistence type="predicted"/>
<dbReference type="GO" id="GO:0022857">
    <property type="term" value="F:transmembrane transporter activity"/>
    <property type="evidence" value="ECO:0007669"/>
    <property type="project" value="InterPro"/>
</dbReference>
<evidence type="ECO:0000256" key="1">
    <source>
        <dbReference type="ARBA" id="ARBA00004141"/>
    </source>
</evidence>
<feature type="transmembrane region" description="Helical" evidence="5">
    <location>
        <begin position="141"/>
        <end position="162"/>
    </location>
</feature>
<dbReference type="STRING" id="2070753.A0A3A2ZF84"/>
<organism evidence="7 8">
    <name type="scientific">Aspergillus sclerotialis</name>
    <dbReference type="NCBI Taxonomy" id="2070753"/>
    <lineage>
        <taxon>Eukaryota</taxon>
        <taxon>Fungi</taxon>
        <taxon>Dikarya</taxon>
        <taxon>Ascomycota</taxon>
        <taxon>Pezizomycotina</taxon>
        <taxon>Eurotiomycetes</taxon>
        <taxon>Eurotiomycetidae</taxon>
        <taxon>Eurotiales</taxon>
        <taxon>Aspergillaceae</taxon>
        <taxon>Aspergillus</taxon>
        <taxon>Aspergillus subgen. Polypaecilum</taxon>
    </lineage>
</organism>